<feature type="transmembrane region" description="Helical" evidence="1">
    <location>
        <begin position="57"/>
        <end position="75"/>
    </location>
</feature>
<comment type="caution">
    <text evidence="2">The sequence shown here is derived from an EMBL/GenBank/DDBJ whole genome shotgun (WGS) entry which is preliminary data.</text>
</comment>
<dbReference type="AlphaFoldDB" id="A0A7J7KBV0"/>
<evidence type="ECO:0000256" key="1">
    <source>
        <dbReference type="SAM" id="Phobius"/>
    </source>
</evidence>
<dbReference type="EMBL" id="VXIV02000846">
    <property type="protein sequence ID" value="KAF6035683.1"/>
    <property type="molecule type" value="Genomic_DNA"/>
</dbReference>
<gene>
    <name evidence="2" type="ORF">EB796_006010</name>
</gene>
<sequence>MCDLQRSTSSTRSTVTTVSVSIVQTTQISTDKHYYDVKETSRREPQGINRGGKQKSAVGICVLSLIIQLLLLPLWPELQK</sequence>
<keyword evidence="1" id="KW-0812">Transmembrane</keyword>
<keyword evidence="3" id="KW-1185">Reference proteome</keyword>
<keyword evidence="1" id="KW-1133">Transmembrane helix</keyword>
<evidence type="ECO:0000313" key="3">
    <source>
        <dbReference type="Proteomes" id="UP000593567"/>
    </source>
</evidence>
<dbReference type="Proteomes" id="UP000593567">
    <property type="component" value="Unassembled WGS sequence"/>
</dbReference>
<evidence type="ECO:0000313" key="2">
    <source>
        <dbReference type="EMBL" id="KAF6035683.1"/>
    </source>
</evidence>
<accession>A0A7J7KBV0</accession>
<name>A0A7J7KBV0_BUGNE</name>
<organism evidence="2 3">
    <name type="scientific">Bugula neritina</name>
    <name type="common">Brown bryozoan</name>
    <name type="synonym">Sertularia neritina</name>
    <dbReference type="NCBI Taxonomy" id="10212"/>
    <lineage>
        <taxon>Eukaryota</taxon>
        <taxon>Metazoa</taxon>
        <taxon>Spiralia</taxon>
        <taxon>Lophotrochozoa</taxon>
        <taxon>Bryozoa</taxon>
        <taxon>Gymnolaemata</taxon>
        <taxon>Cheilostomatida</taxon>
        <taxon>Flustrina</taxon>
        <taxon>Buguloidea</taxon>
        <taxon>Bugulidae</taxon>
        <taxon>Bugula</taxon>
    </lineage>
</organism>
<protein>
    <submittedName>
        <fullName evidence="2">Uncharacterized protein</fullName>
    </submittedName>
</protein>
<reference evidence="2" key="1">
    <citation type="submission" date="2020-06" db="EMBL/GenBank/DDBJ databases">
        <title>Draft genome of Bugula neritina, a colonial animal packing powerful symbionts and potential medicines.</title>
        <authorList>
            <person name="Rayko M."/>
        </authorList>
    </citation>
    <scope>NUCLEOTIDE SEQUENCE [LARGE SCALE GENOMIC DNA]</scope>
    <source>
        <strain evidence="2">Kwan_BN1</strain>
    </source>
</reference>
<proteinExistence type="predicted"/>
<keyword evidence="1" id="KW-0472">Membrane</keyword>